<sequence>MIKEVVIDEKFQPTKVFDGLNVGDMIKIPYEKGRHASLRSIASRKNRDERLMKNLKGKMDKMYCVSKEEFPGYTTIMKIK</sequence>
<accession>A0A3D2SEP8</accession>
<comment type="caution">
    <text evidence="1">The sequence shown here is derived from an EMBL/GenBank/DDBJ whole genome shotgun (WGS) entry which is preliminary data.</text>
</comment>
<dbReference type="EMBL" id="DPVG01000170">
    <property type="protein sequence ID" value="HCK24068.1"/>
    <property type="molecule type" value="Genomic_DNA"/>
</dbReference>
<evidence type="ECO:0000313" key="2">
    <source>
        <dbReference type="Proteomes" id="UP000263098"/>
    </source>
</evidence>
<protein>
    <submittedName>
        <fullName evidence="1">Uncharacterized protein</fullName>
    </submittedName>
</protein>
<evidence type="ECO:0000313" key="1">
    <source>
        <dbReference type="EMBL" id="HCK24068.1"/>
    </source>
</evidence>
<reference evidence="1 2" key="1">
    <citation type="journal article" date="2018" name="Nat. Biotechnol.">
        <title>A standardized bacterial taxonomy based on genome phylogeny substantially revises the tree of life.</title>
        <authorList>
            <person name="Parks D.H."/>
            <person name="Chuvochina M."/>
            <person name="Waite D.W."/>
            <person name="Rinke C."/>
            <person name="Skarshewski A."/>
            <person name="Chaumeil P.A."/>
            <person name="Hugenholtz P."/>
        </authorList>
    </citation>
    <scope>NUCLEOTIDE SEQUENCE [LARGE SCALE GENOMIC DNA]</scope>
    <source>
        <strain evidence="1">UBA9667</strain>
    </source>
</reference>
<dbReference type="Proteomes" id="UP000263098">
    <property type="component" value="Unassembled WGS sequence"/>
</dbReference>
<dbReference type="AlphaFoldDB" id="A0A3D2SEP8"/>
<name>A0A3D2SEP8_9BACE</name>
<organism evidence="1 2">
    <name type="scientific">Bacteroides graminisolvens</name>
    <dbReference type="NCBI Taxonomy" id="477666"/>
    <lineage>
        <taxon>Bacteria</taxon>
        <taxon>Pseudomonadati</taxon>
        <taxon>Bacteroidota</taxon>
        <taxon>Bacteroidia</taxon>
        <taxon>Bacteroidales</taxon>
        <taxon>Bacteroidaceae</taxon>
        <taxon>Bacteroides</taxon>
    </lineage>
</organism>
<proteinExistence type="predicted"/>
<gene>
    <name evidence="1" type="ORF">DHW31_04660</name>
</gene>